<dbReference type="InterPro" id="IPR007409">
    <property type="entry name" value="Restrct_endonuc_type1_HsdR_N"/>
</dbReference>
<dbReference type="InterPro" id="IPR055180">
    <property type="entry name" value="HsdR_RecA-like_helicase_dom_2"/>
</dbReference>
<dbReference type="GO" id="GO:0003677">
    <property type="term" value="F:DNA binding"/>
    <property type="evidence" value="ECO:0007669"/>
    <property type="project" value="UniProtKB-KW"/>
</dbReference>
<keyword evidence="9" id="KW-0067">ATP-binding</keyword>
<dbReference type="InterPro" id="IPR027417">
    <property type="entry name" value="P-loop_NTPase"/>
</dbReference>
<sequence>MVGPVGDELATTRGGDDGQMAPQTTEQDEAERPFAAQLESMRWTHVRGSELTEEDREPGHPLLTGRLAEAVRRINPATPRHAADGTPTPASSWLDESAVGEVVGRLRRLVEHTDGPTLEDANREATRLLLGGTTMRAPSGRDDPVHYIDWEPGSSRNDFLAVSQFQVRTPGGRTATLDLVLFVNGIPLAVVECKSPDLADPLGDAIRDLRAYAGRPLDTDERPGREHPCGVPAVFATAQLLVAADGTQAALGTISADEAHYAAWRSVTPDYEDDKALHREMRRAQQESLPGERHFLAAGQDINGQHRLIAITLNQPNLLNIVRHYICELPVKNDAGEVVKRVKAVCRHQQYRAVEKIVHGLRTRPSRLAPGAVEDDRGGVVWHTQGSGKSLTMAFLVRRLHMNRDPALNAFTVLVITDRKQLQDQLSEALQRSESPLQTAESQADVEGMLEYAGRPGGRMVVFAMIQKYLGRVPGLVLDETARDERSLADDFEQARQRIDAGEDPADVVDPVPAENPARRREFRWCSDSDKVLVLIDEAHRSHASVLHACLRDAVPNAARIGFTGTPILQGRKKLSSEIFGRTIDVYRMDEAEADGVVVPVRYEGRTGPAQVTEGEDLNTRFADLLAPLTAKQKEALRGRWNRPTGRDVAESVPMIRAKAVDMLIHYVKGPLRRGFKAQVAAVSREAAVLYRHALRDARAELMARVRSFDPDRLRGVDPRDYRAYPKDPFNDDLLLLKAWQFQRVLRRIDFVPVISAGVEQKSGRWREWTDPDCQAEHIARFLQPLPTPPPENPWATEHPEEERKGDPPPLGGTNPWSKSGLPPALAEEPPVAFLIVKSMLLTGFDAPVEQALYLDRPIRDAELLQAVARVNRPAPRKELGLVVDYYGVLKDLTVTLATYRDDPSPEVREGGMRDMATEVPGLEAAAAEVERFLGDREITGLHSRAGMVNAMLMLADEDDRAEFDRLLSEFMRSLDRVLPHEAALGHVADAQWWTLLQKRVRRLYRDAPDGDFSLRAYGREVREMIADHLSLPQITQEIVPVSINDPEFDAAVERLANVRLAAAEQQHGLRYHLEQHERRERPQLYEELSKELDRVLREFDGRWEEMKRELGALIVRARQQDEANPALAGLTPAERLMHAQLADRLAREGDGLALPDEQLRDLGVQVCAAVTARVTLASFRSQESHLTSLETEIFQAVRGGLRAAGIRTGTEVHRNIARSLAGHVQEHLPQYQRASGTTGGW</sequence>
<evidence type="ECO:0000259" key="12">
    <source>
        <dbReference type="SMART" id="SM00487"/>
    </source>
</evidence>
<dbReference type="SUPFAM" id="SSF52540">
    <property type="entry name" value="P-loop containing nucleoside triphosphate hydrolases"/>
    <property type="match status" value="1"/>
</dbReference>
<dbReference type="GO" id="GO:0009307">
    <property type="term" value="P:DNA restriction-modification system"/>
    <property type="evidence" value="ECO:0007669"/>
    <property type="project" value="UniProtKB-KW"/>
</dbReference>
<dbReference type="REBASE" id="265219">
    <property type="entry name" value="Sar15676ORF10145P"/>
</dbReference>
<dbReference type="EMBL" id="CP031320">
    <property type="protein sequence ID" value="AXK32964.1"/>
    <property type="molecule type" value="Genomic_DNA"/>
</dbReference>
<dbReference type="Pfam" id="PF22679">
    <property type="entry name" value="T1R_D3-like"/>
    <property type="match status" value="1"/>
</dbReference>
<keyword evidence="4" id="KW-0540">Nuclease</keyword>
<dbReference type="InterPro" id="IPR014001">
    <property type="entry name" value="Helicase_ATP-bd"/>
</dbReference>
<dbReference type="Gene3D" id="3.90.1570.50">
    <property type="match status" value="1"/>
</dbReference>
<evidence type="ECO:0000256" key="10">
    <source>
        <dbReference type="ARBA" id="ARBA00023125"/>
    </source>
</evidence>
<evidence type="ECO:0000256" key="1">
    <source>
        <dbReference type="ARBA" id="ARBA00000851"/>
    </source>
</evidence>
<evidence type="ECO:0000256" key="9">
    <source>
        <dbReference type="ARBA" id="ARBA00022840"/>
    </source>
</evidence>
<keyword evidence="10" id="KW-0238">DNA-binding</keyword>
<dbReference type="Proteomes" id="UP000254425">
    <property type="component" value="Chromosome"/>
</dbReference>
<evidence type="ECO:0000256" key="5">
    <source>
        <dbReference type="ARBA" id="ARBA00022741"/>
    </source>
</evidence>
<dbReference type="SMART" id="SM00487">
    <property type="entry name" value="DEXDc"/>
    <property type="match status" value="1"/>
</dbReference>
<evidence type="ECO:0000256" key="3">
    <source>
        <dbReference type="ARBA" id="ARBA00012654"/>
    </source>
</evidence>
<dbReference type="Pfam" id="PF04313">
    <property type="entry name" value="HSDR_N"/>
    <property type="match status" value="1"/>
</dbReference>
<keyword evidence="6" id="KW-0680">Restriction system</keyword>
<name>A0A345XMU8_9ACTN</name>
<keyword evidence="8" id="KW-0378">Hydrolase</keyword>
<evidence type="ECO:0000256" key="6">
    <source>
        <dbReference type="ARBA" id="ARBA00022747"/>
    </source>
</evidence>
<dbReference type="InterPro" id="IPR051268">
    <property type="entry name" value="Type-I_R_enzyme_R_subunit"/>
</dbReference>
<keyword evidence="7 13" id="KW-0255">Endonuclease</keyword>
<dbReference type="CDD" id="cd18800">
    <property type="entry name" value="SF2_C_EcoR124I-like"/>
    <property type="match status" value="1"/>
</dbReference>
<dbReference type="GO" id="GO:0009035">
    <property type="term" value="F:type I site-specific deoxyribonuclease activity"/>
    <property type="evidence" value="ECO:0007669"/>
    <property type="project" value="UniProtKB-EC"/>
</dbReference>
<dbReference type="InterPro" id="IPR040980">
    <property type="entry name" value="SWI2_SNF2"/>
</dbReference>
<evidence type="ECO:0000256" key="2">
    <source>
        <dbReference type="ARBA" id="ARBA00008598"/>
    </source>
</evidence>
<feature type="region of interest" description="Disordered" evidence="11">
    <location>
        <begin position="783"/>
        <end position="823"/>
    </location>
</feature>
<evidence type="ECO:0000256" key="4">
    <source>
        <dbReference type="ARBA" id="ARBA00022722"/>
    </source>
</evidence>
<organism evidence="13 14">
    <name type="scientific">Streptomyces armeniacus</name>
    <dbReference type="NCBI Taxonomy" id="83291"/>
    <lineage>
        <taxon>Bacteria</taxon>
        <taxon>Bacillati</taxon>
        <taxon>Actinomycetota</taxon>
        <taxon>Actinomycetes</taxon>
        <taxon>Kitasatosporales</taxon>
        <taxon>Streptomycetaceae</taxon>
        <taxon>Streptomyces</taxon>
    </lineage>
</organism>
<dbReference type="GO" id="GO:0005524">
    <property type="term" value="F:ATP binding"/>
    <property type="evidence" value="ECO:0007669"/>
    <property type="project" value="UniProtKB-KW"/>
</dbReference>
<dbReference type="EC" id="3.1.21.3" evidence="3"/>
<feature type="domain" description="Helicase ATP-binding" evidence="12">
    <location>
        <begin position="342"/>
        <end position="604"/>
    </location>
</feature>
<evidence type="ECO:0000256" key="7">
    <source>
        <dbReference type="ARBA" id="ARBA00022759"/>
    </source>
</evidence>
<reference evidence="13 14" key="1">
    <citation type="submission" date="2018-07" db="EMBL/GenBank/DDBJ databases">
        <title>Draft genome of the type strain Streptomyces armeniacus ATCC 15676.</title>
        <authorList>
            <person name="Labana P."/>
            <person name="Gosse J.T."/>
            <person name="Boddy C.N."/>
        </authorList>
    </citation>
    <scope>NUCLEOTIDE SEQUENCE [LARGE SCALE GENOMIC DNA]</scope>
    <source>
        <strain evidence="13 14">ATCC 15676</strain>
    </source>
</reference>
<evidence type="ECO:0000256" key="11">
    <source>
        <dbReference type="SAM" id="MobiDB-lite"/>
    </source>
</evidence>
<dbReference type="AlphaFoldDB" id="A0A345XMU8"/>
<accession>A0A345XMU8</accession>
<comment type="catalytic activity">
    <reaction evidence="1">
        <text>Endonucleolytic cleavage of DNA to give random double-stranded fragments with terminal 5'-phosphates, ATP is simultaneously hydrolyzed.</text>
        <dbReference type="EC" id="3.1.21.3"/>
    </reaction>
</comment>
<keyword evidence="14" id="KW-1185">Reference proteome</keyword>
<evidence type="ECO:0000256" key="8">
    <source>
        <dbReference type="ARBA" id="ARBA00022801"/>
    </source>
</evidence>
<proteinExistence type="inferred from homology"/>
<dbReference type="PANTHER" id="PTHR30195:SF15">
    <property type="entry name" value="TYPE I RESTRICTION ENZYME HINDI ENDONUCLEASE SUBUNIT"/>
    <property type="match status" value="1"/>
</dbReference>
<comment type="similarity">
    <text evidence="2">Belongs to the HsdR family.</text>
</comment>
<protein>
    <recommendedName>
        <fullName evidence="3">type I site-specific deoxyribonuclease</fullName>
        <ecNumber evidence="3">3.1.21.3</ecNumber>
    </recommendedName>
</protein>
<dbReference type="CDD" id="cd22332">
    <property type="entry name" value="HsdR_N"/>
    <property type="match status" value="1"/>
</dbReference>
<gene>
    <name evidence="13" type="ORF">DVA86_10175</name>
</gene>
<dbReference type="PANTHER" id="PTHR30195">
    <property type="entry name" value="TYPE I SITE-SPECIFIC DEOXYRIBONUCLEASE PROTEIN SUBUNIT M AND R"/>
    <property type="match status" value="1"/>
</dbReference>
<dbReference type="KEGG" id="sarm:DVA86_10175"/>
<feature type="compositionally biased region" description="Basic and acidic residues" evidence="11">
    <location>
        <begin position="798"/>
        <end position="807"/>
    </location>
</feature>
<evidence type="ECO:0000313" key="14">
    <source>
        <dbReference type="Proteomes" id="UP000254425"/>
    </source>
</evidence>
<keyword evidence="5" id="KW-0547">Nucleotide-binding</keyword>
<dbReference type="Pfam" id="PF18766">
    <property type="entry name" value="SWI2_SNF2"/>
    <property type="match status" value="1"/>
</dbReference>
<evidence type="ECO:0000313" key="13">
    <source>
        <dbReference type="EMBL" id="AXK32964.1"/>
    </source>
</evidence>
<feature type="region of interest" description="Disordered" evidence="11">
    <location>
        <begin position="1"/>
        <end position="36"/>
    </location>
</feature>
<dbReference type="Gene3D" id="3.40.50.300">
    <property type="entry name" value="P-loop containing nucleotide triphosphate hydrolases"/>
    <property type="match status" value="2"/>
</dbReference>